<dbReference type="HOGENOM" id="CLU_3316089_0_0_5"/>
<reference evidence="1" key="1">
    <citation type="journal article" date="2004" name="Nat. Biotechnol.">
        <title>Complete genome sequence of the metabolically versatile photosynthetic bacterium Rhodopseudomonas palustris.</title>
        <authorList>
            <person name="Larimer F.W."/>
            <person name="Chain P."/>
            <person name="Hauser L."/>
            <person name="Lamerdin J."/>
            <person name="Malfatti S."/>
            <person name="Do L."/>
            <person name="Land M.L."/>
            <person name="Pelletier D.A."/>
            <person name="Beatty J.T."/>
            <person name="Lang A.S."/>
            <person name="Tabita F.R."/>
            <person name="Gibson J.L."/>
            <person name="Hanson T.E."/>
            <person name="Bobst C."/>
            <person name="Torres J.L."/>
            <person name="Peres C."/>
            <person name="Harrison F.H."/>
            <person name="Gibson J."/>
            <person name="Harwood C.S."/>
        </authorList>
    </citation>
    <scope>NUCLEOTIDE SEQUENCE [LARGE SCALE GENOMIC DNA]</scope>
    <source>
        <strain evidence="1">CGA009</strain>
    </source>
</reference>
<dbReference type="Gene3D" id="1.20.1260.10">
    <property type="match status" value="1"/>
</dbReference>
<evidence type="ECO:0000313" key="1">
    <source>
        <dbReference type="EMBL" id="CAE27520.1"/>
    </source>
</evidence>
<accession>Q6N825</accession>
<sequence>MSSAKPLLQASLKEEEAMAAWIDQNIDSVTRSYVQAQAA</sequence>
<dbReference type="STRING" id="258594.RPA2079"/>
<proteinExistence type="predicted"/>
<dbReference type="InterPro" id="IPR012347">
    <property type="entry name" value="Ferritin-like"/>
</dbReference>
<gene>
    <name evidence="1" type="ordered locus">RPA2079</name>
</gene>
<organism evidence="1">
    <name type="scientific">Rhodopseudomonas palustris (strain ATCC BAA-98 / CGA009)</name>
    <dbReference type="NCBI Taxonomy" id="258594"/>
    <lineage>
        <taxon>Bacteria</taxon>
        <taxon>Pseudomonadati</taxon>
        <taxon>Pseudomonadota</taxon>
        <taxon>Alphaproteobacteria</taxon>
        <taxon>Hyphomicrobiales</taxon>
        <taxon>Nitrobacteraceae</taxon>
        <taxon>Rhodopseudomonas</taxon>
    </lineage>
</organism>
<dbReference type="EMBL" id="BX572599">
    <property type="protein sequence ID" value="CAE27520.1"/>
    <property type="molecule type" value="Genomic_DNA"/>
</dbReference>
<name>Q6N825_RHOPA</name>
<protein>
    <submittedName>
        <fullName evidence="1">Uncharacterized protein</fullName>
    </submittedName>
</protein>
<dbReference type="AlphaFoldDB" id="Q6N825"/>